<dbReference type="InterPro" id="IPR047685">
    <property type="entry name" value="CopC-like"/>
</dbReference>
<dbReference type="PANTHER" id="PTHR34820">
    <property type="entry name" value="INNER MEMBRANE PROTEIN YEBZ"/>
    <property type="match status" value="1"/>
</dbReference>
<keyword evidence="3" id="KW-0479">Metal-binding</keyword>
<accession>A0A6N8TLD5</accession>
<proteinExistence type="inferred from homology"/>
<dbReference type="SUPFAM" id="SSF81296">
    <property type="entry name" value="E set domains"/>
    <property type="match status" value="1"/>
</dbReference>
<keyword evidence="6" id="KW-0186">Copper</keyword>
<evidence type="ECO:0000256" key="7">
    <source>
        <dbReference type="SAM" id="SignalP"/>
    </source>
</evidence>
<evidence type="ECO:0000256" key="1">
    <source>
        <dbReference type="ARBA" id="ARBA00004418"/>
    </source>
</evidence>
<evidence type="ECO:0000259" key="8">
    <source>
        <dbReference type="Pfam" id="PF04234"/>
    </source>
</evidence>
<organism evidence="9 10">
    <name type="scientific">Shinella zoogloeoides</name>
    <name type="common">Crabtreella saccharophila</name>
    <dbReference type="NCBI Taxonomy" id="352475"/>
    <lineage>
        <taxon>Bacteria</taxon>
        <taxon>Pseudomonadati</taxon>
        <taxon>Pseudomonadota</taxon>
        <taxon>Alphaproteobacteria</taxon>
        <taxon>Hyphomicrobiales</taxon>
        <taxon>Rhizobiaceae</taxon>
        <taxon>Shinella</taxon>
    </lineage>
</organism>
<dbReference type="InterPro" id="IPR014756">
    <property type="entry name" value="Ig_E-set"/>
</dbReference>
<dbReference type="GO" id="GO:0005886">
    <property type="term" value="C:plasma membrane"/>
    <property type="evidence" value="ECO:0007669"/>
    <property type="project" value="TreeGrafter"/>
</dbReference>
<keyword evidence="4 7" id="KW-0732">Signal</keyword>
<evidence type="ECO:0000256" key="4">
    <source>
        <dbReference type="ARBA" id="ARBA00022729"/>
    </source>
</evidence>
<dbReference type="Pfam" id="PF04234">
    <property type="entry name" value="CopC"/>
    <property type="match status" value="1"/>
</dbReference>
<dbReference type="InterPro" id="IPR007348">
    <property type="entry name" value="CopC_dom"/>
</dbReference>
<reference evidence="9 10" key="1">
    <citation type="submission" date="2019-12" db="EMBL/GenBank/DDBJ databases">
        <title>Shinella granuli gen. nov., sp. nov., and proposal of the reclassification of Zoogloea ramigera ATCC 19623 as Shinella zoogloeoides sp. nov.</title>
        <authorList>
            <person name="Gao J."/>
        </authorList>
    </citation>
    <scope>NUCLEOTIDE SEQUENCE [LARGE SCALE GENOMIC DNA]</scope>
    <source>
        <strain evidence="9 10">DSM 287</strain>
    </source>
</reference>
<evidence type="ECO:0000256" key="3">
    <source>
        <dbReference type="ARBA" id="ARBA00022723"/>
    </source>
</evidence>
<comment type="caution">
    <text evidence="9">The sequence shown here is derived from an EMBL/GenBank/DDBJ whole genome shotgun (WGS) entry which is preliminary data.</text>
</comment>
<dbReference type="GO" id="GO:0006825">
    <property type="term" value="P:copper ion transport"/>
    <property type="evidence" value="ECO:0007669"/>
    <property type="project" value="InterPro"/>
</dbReference>
<sequence>MNKFKALFLTSFAMTVLTAAPAMAHSVLKNSSPTADTTVEAPRSLELTFSETVNLRFSSIELTGPDGAAVRLGKPVNSQDGHTLLAPLPEPLSSGRYDVKWDALSKDGHKINGSFSFFVK</sequence>
<gene>
    <name evidence="9" type="primary">copC</name>
    <name evidence="9" type="ORF">GR156_16560</name>
</gene>
<feature type="domain" description="CopC" evidence="8">
    <location>
        <begin position="25"/>
        <end position="119"/>
    </location>
</feature>
<dbReference type="AlphaFoldDB" id="A0A6N8TLD5"/>
<evidence type="ECO:0000313" key="9">
    <source>
        <dbReference type="EMBL" id="MXO01934.1"/>
    </source>
</evidence>
<comment type="subcellular location">
    <subcellularLocation>
        <location evidence="1">Periplasm</location>
    </subcellularLocation>
</comment>
<feature type="signal peptide" evidence="7">
    <location>
        <begin position="1"/>
        <end position="24"/>
    </location>
</feature>
<dbReference type="RefSeq" id="WP_023514662.1">
    <property type="nucleotide sequence ID" value="NZ_CP086613.1"/>
</dbReference>
<dbReference type="Gene3D" id="2.60.40.1220">
    <property type="match status" value="1"/>
</dbReference>
<comment type="similarity">
    <text evidence="2">Belongs to the CopC family.</text>
</comment>
<dbReference type="InterPro" id="IPR014755">
    <property type="entry name" value="Cu-Rt/internalin_Ig-like"/>
</dbReference>
<dbReference type="PANTHER" id="PTHR34820:SF4">
    <property type="entry name" value="INNER MEMBRANE PROTEIN YEBZ"/>
    <property type="match status" value="1"/>
</dbReference>
<evidence type="ECO:0000256" key="6">
    <source>
        <dbReference type="ARBA" id="ARBA00023008"/>
    </source>
</evidence>
<dbReference type="NCBIfam" id="NF033814">
    <property type="entry name" value="copper_CopC"/>
    <property type="match status" value="1"/>
</dbReference>
<protein>
    <submittedName>
        <fullName evidence="9">Copper homeostasis periplasmic binding protein CopC</fullName>
    </submittedName>
</protein>
<name>A0A6N8TLD5_SHIZO</name>
<dbReference type="Proteomes" id="UP000440304">
    <property type="component" value="Unassembled WGS sequence"/>
</dbReference>
<dbReference type="GO" id="GO:0005507">
    <property type="term" value="F:copper ion binding"/>
    <property type="evidence" value="ECO:0007669"/>
    <property type="project" value="InterPro"/>
</dbReference>
<dbReference type="GO" id="GO:0046688">
    <property type="term" value="P:response to copper ion"/>
    <property type="evidence" value="ECO:0007669"/>
    <property type="project" value="InterPro"/>
</dbReference>
<evidence type="ECO:0000256" key="5">
    <source>
        <dbReference type="ARBA" id="ARBA00022764"/>
    </source>
</evidence>
<evidence type="ECO:0000313" key="10">
    <source>
        <dbReference type="Proteomes" id="UP000440304"/>
    </source>
</evidence>
<dbReference type="InterPro" id="IPR032694">
    <property type="entry name" value="CopC/D"/>
</dbReference>
<evidence type="ECO:0000256" key="2">
    <source>
        <dbReference type="ARBA" id="ARBA00010509"/>
    </source>
</evidence>
<dbReference type="OrthoDB" id="9796814at2"/>
<dbReference type="GO" id="GO:0042597">
    <property type="term" value="C:periplasmic space"/>
    <property type="evidence" value="ECO:0007669"/>
    <property type="project" value="UniProtKB-SubCell"/>
</dbReference>
<keyword evidence="5" id="KW-0574">Periplasm</keyword>
<feature type="chain" id="PRO_5026771858" evidence="7">
    <location>
        <begin position="25"/>
        <end position="120"/>
    </location>
</feature>
<dbReference type="EMBL" id="WUML01000015">
    <property type="protein sequence ID" value="MXO01934.1"/>
    <property type="molecule type" value="Genomic_DNA"/>
</dbReference>